<evidence type="ECO:0000256" key="3">
    <source>
        <dbReference type="ARBA" id="ARBA00022737"/>
    </source>
</evidence>
<feature type="disulfide bond" evidence="5">
    <location>
        <begin position="65"/>
        <end position="74"/>
    </location>
</feature>
<evidence type="ECO:0000256" key="5">
    <source>
        <dbReference type="PROSITE-ProRule" id="PRU00076"/>
    </source>
</evidence>
<dbReference type="SMART" id="SM00179">
    <property type="entry name" value="EGF_CA"/>
    <property type="match status" value="5"/>
</dbReference>
<feature type="domain" description="EGF-like" evidence="6">
    <location>
        <begin position="39"/>
        <end position="75"/>
    </location>
</feature>
<comment type="caution">
    <text evidence="5">Lacks conserved residue(s) required for the propagation of feature annotation.</text>
</comment>
<evidence type="ECO:0000313" key="8">
    <source>
        <dbReference type="Proteomes" id="UP001159405"/>
    </source>
</evidence>
<feature type="disulfide bond" evidence="5">
    <location>
        <begin position="27"/>
        <end position="36"/>
    </location>
</feature>
<accession>A0ABN8NK61</accession>
<comment type="caution">
    <text evidence="7">The sequence shown here is derived from an EMBL/GenBank/DDBJ whole genome shotgun (WGS) entry which is preliminary data.</text>
</comment>
<dbReference type="PANTHER" id="PTHR24049:SF22">
    <property type="entry name" value="DROSOPHILA CRUMBS HOMOLOG"/>
    <property type="match status" value="1"/>
</dbReference>
<dbReference type="EMBL" id="CALNXK010000025">
    <property type="protein sequence ID" value="CAH3112624.1"/>
    <property type="molecule type" value="Genomic_DNA"/>
</dbReference>
<dbReference type="InterPro" id="IPR001881">
    <property type="entry name" value="EGF-like_Ca-bd_dom"/>
</dbReference>
<dbReference type="InterPro" id="IPR000152">
    <property type="entry name" value="EGF-type_Asp/Asn_hydroxyl_site"/>
</dbReference>
<dbReference type="InterPro" id="IPR018097">
    <property type="entry name" value="EGF_Ca-bd_CS"/>
</dbReference>
<keyword evidence="2" id="KW-0732">Signal</keyword>
<feature type="disulfide bond" evidence="5">
    <location>
        <begin position="103"/>
        <end position="112"/>
    </location>
</feature>
<evidence type="ECO:0000256" key="2">
    <source>
        <dbReference type="ARBA" id="ARBA00022729"/>
    </source>
</evidence>
<feature type="disulfide bond" evidence="5">
    <location>
        <begin position="192"/>
        <end position="201"/>
    </location>
</feature>
<dbReference type="Proteomes" id="UP001159405">
    <property type="component" value="Unassembled WGS sequence"/>
</dbReference>
<feature type="domain" description="EGF-like" evidence="6">
    <location>
        <begin position="128"/>
        <end position="164"/>
    </location>
</feature>
<evidence type="ECO:0000259" key="6">
    <source>
        <dbReference type="PROSITE" id="PS50026"/>
    </source>
</evidence>
<reference evidence="7 8" key="1">
    <citation type="submission" date="2022-05" db="EMBL/GenBank/DDBJ databases">
        <authorList>
            <consortium name="Genoscope - CEA"/>
            <person name="William W."/>
        </authorList>
    </citation>
    <scope>NUCLEOTIDE SEQUENCE [LARGE SCALE GENOMIC DNA]</scope>
</reference>
<dbReference type="PANTHER" id="PTHR24049">
    <property type="entry name" value="CRUMBS FAMILY MEMBER"/>
    <property type="match status" value="1"/>
</dbReference>
<dbReference type="Pfam" id="PF00008">
    <property type="entry name" value="EGF"/>
    <property type="match status" value="5"/>
</dbReference>
<organism evidence="7 8">
    <name type="scientific">Porites lobata</name>
    <dbReference type="NCBI Taxonomy" id="104759"/>
    <lineage>
        <taxon>Eukaryota</taxon>
        <taxon>Metazoa</taxon>
        <taxon>Cnidaria</taxon>
        <taxon>Anthozoa</taxon>
        <taxon>Hexacorallia</taxon>
        <taxon>Scleractinia</taxon>
        <taxon>Fungiina</taxon>
        <taxon>Poritidae</taxon>
        <taxon>Porites</taxon>
    </lineage>
</organism>
<dbReference type="Pfam" id="PF13385">
    <property type="entry name" value="Laminin_G_3"/>
    <property type="match status" value="1"/>
</dbReference>
<dbReference type="InterPro" id="IPR000742">
    <property type="entry name" value="EGF"/>
</dbReference>
<feature type="disulfide bond" evidence="5">
    <location>
        <begin position="8"/>
        <end position="25"/>
    </location>
</feature>
<dbReference type="PROSITE" id="PS00010">
    <property type="entry name" value="ASX_HYDROXYL"/>
    <property type="match status" value="4"/>
</dbReference>
<dbReference type="SUPFAM" id="SSF49899">
    <property type="entry name" value="Concanavalin A-like lectins/glucanases"/>
    <property type="match status" value="1"/>
</dbReference>
<dbReference type="InterPro" id="IPR013320">
    <property type="entry name" value="ConA-like_dom_sf"/>
</dbReference>
<dbReference type="CDD" id="cd00054">
    <property type="entry name" value="EGF_CA"/>
    <property type="match status" value="5"/>
</dbReference>
<keyword evidence="1 5" id="KW-0245">EGF-like domain</keyword>
<feature type="domain" description="EGF-like" evidence="6">
    <location>
        <begin position="1"/>
        <end position="37"/>
    </location>
</feature>
<dbReference type="SMART" id="SM00181">
    <property type="entry name" value="EGF"/>
    <property type="match status" value="5"/>
</dbReference>
<name>A0ABN8NK61_9CNID</name>
<dbReference type="PRINTS" id="PR00010">
    <property type="entry name" value="EGFBLOOD"/>
</dbReference>
<sequence>SGCSSDPCVNGATCVPSYESNEHHCACAAGYSGQSCEIDIDECSSNPCLNGGSCVDHVNGYTCSCLVGYTGVHCQTDIDECSSNPCLNGGSCIDHMNGYTCSCLVGYTGVHCQTVLLMFSGLFICFQDIDECSSNPCLNGGSCIDHVNGYTCSCLVGYTGVHCQTDINECYSNPCLNGGTCVDGVNSFHCNCIAYFIGARCETIDVPEPIALYPLNAAYTSSDMMGNQPAGTSSNVQYAGGPDGTSQGSYQFWGNSNSYIELPNNGGLDTQYSMTMCMWVFPEGQDGPLFNYRPSGSWATHLFLAGDGKFFCRFTKRNDVMMDALVSPSALNTGQWSYVGCSYDYSTGLARAWVGEREVSTRYLEITSLSTAYNVRLGVKIDDSRYFRGRIARVQVYNIALNLGQFTAVKFRGAS</sequence>
<feature type="domain" description="EGF-like" evidence="6">
    <location>
        <begin position="77"/>
        <end position="113"/>
    </location>
</feature>
<dbReference type="Gene3D" id="2.10.25.10">
    <property type="entry name" value="Laminin"/>
    <property type="match status" value="5"/>
</dbReference>
<feature type="non-terminal residue" evidence="7">
    <location>
        <position position="1"/>
    </location>
</feature>
<keyword evidence="8" id="KW-1185">Reference proteome</keyword>
<proteinExistence type="predicted"/>
<dbReference type="Gene3D" id="2.60.120.200">
    <property type="match status" value="1"/>
</dbReference>
<dbReference type="PROSITE" id="PS01187">
    <property type="entry name" value="EGF_CA"/>
    <property type="match status" value="3"/>
</dbReference>
<dbReference type="InterPro" id="IPR051022">
    <property type="entry name" value="Notch_Cell-Fate_Det"/>
</dbReference>
<protein>
    <recommendedName>
        <fullName evidence="6">EGF-like domain-containing protein</fullName>
    </recommendedName>
</protein>
<keyword evidence="3" id="KW-0677">Repeat</keyword>
<dbReference type="PROSITE" id="PS50026">
    <property type="entry name" value="EGF_3"/>
    <property type="match status" value="5"/>
</dbReference>
<dbReference type="PROSITE" id="PS00022">
    <property type="entry name" value="EGF_1"/>
    <property type="match status" value="5"/>
</dbReference>
<gene>
    <name evidence="7" type="ORF">PLOB_00021411</name>
</gene>
<keyword evidence="4 5" id="KW-1015">Disulfide bond</keyword>
<dbReference type="PROSITE" id="PS01186">
    <property type="entry name" value="EGF_2"/>
    <property type="match status" value="4"/>
</dbReference>
<evidence type="ECO:0000256" key="4">
    <source>
        <dbReference type="ARBA" id="ARBA00023157"/>
    </source>
</evidence>
<feature type="domain" description="EGF-like" evidence="6">
    <location>
        <begin position="166"/>
        <end position="202"/>
    </location>
</feature>
<dbReference type="SUPFAM" id="SSF57196">
    <property type="entry name" value="EGF/Laminin"/>
    <property type="match status" value="5"/>
</dbReference>
<evidence type="ECO:0000256" key="1">
    <source>
        <dbReference type="ARBA" id="ARBA00022536"/>
    </source>
</evidence>
<feature type="disulfide bond" evidence="5">
    <location>
        <begin position="154"/>
        <end position="163"/>
    </location>
</feature>
<evidence type="ECO:0000313" key="7">
    <source>
        <dbReference type="EMBL" id="CAH3112624.1"/>
    </source>
</evidence>